<evidence type="ECO:0000259" key="5">
    <source>
        <dbReference type="PROSITE" id="PS50977"/>
    </source>
</evidence>
<keyword evidence="3" id="KW-0804">Transcription</keyword>
<evidence type="ECO:0000256" key="2">
    <source>
        <dbReference type="ARBA" id="ARBA00023125"/>
    </source>
</evidence>
<dbReference type="PANTHER" id="PTHR30055">
    <property type="entry name" value="HTH-TYPE TRANSCRIPTIONAL REGULATOR RUTR"/>
    <property type="match status" value="1"/>
</dbReference>
<dbReference type="PROSITE" id="PS50977">
    <property type="entry name" value="HTH_TETR_2"/>
    <property type="match status" value="1"/>
</dbReference>
<dbReference type="Pfam" id="PF00440">
    <property type="entry name" value="TetR_N"/>
    <property type="match status" value="1"/>
</dbReference>
<dbReference type="GO" id="GO:0003700">
    <property type="term" value="F:DNA-binding transcription factor activity"/>
    <property type="evidence" value="ECO:0007669"/>
    <property type="project" value="TreeGrafter"/>
</dbReference>
<keyword evidence="1" id="KW-0805">Transcription regulation</keyword>
<dbReference type="PRINTS" id="PR00455">
    <property type="entry name" value="HTHTETR"/>
</dbReference>
<feature type="DNA-binding region" description="H-T-H motif" evidence="4">
    <location>
        <begin position="28"/>
        <end position="47"/>
    </location>
</feature>
<dbReference type="PANTHER" id="PTHR30055:SF234">
    <property type="entry name" value="HTH-TYPE TRANSCRIPTIONAL REGULATOR BETI"/>
    <property type="match status" value="1"/>
</dbReference>
<accession>A0A9D1G5Y0</accession>
<evidence type="ECO:0000256" key="1">
    <source>
        <dbReference type="ARBA" id="ARBA00023015"/>
    </source>
</evidence>
<dbReference type="GO" id="GO:0000976">
    <property type="term" value="F:transcription cis-regulatory region binding"/>
    <property type="evidence" value="ECO:0007669"/>
    <property type="project" value="TreeGrafter"/>
</dbReference>
<evidence type="ECO:0000256" key="4">
    <source>
        <dbReference type="PROSITE-ProRule" id="PRU00335"/>
    </source>
</evidence>
<evidence type="ECO:0000313" key="7">
    <source>
        <dbReference type="Proteomes" id="UP000886876"/>
    </source>
</evidence>
<dbReference type="InterPro" id="IPR009057">
    <property type="entry name" value="Homeodomain-like_sf"/>
</dbReference>
<reference evidence="6" key="1">
    <citation type="submission" date="2020-10" db="EMBL/GenBank/DDBJ databases">
        <authorList>
            <person name="Gilroy R."/>
        </authorList>
    </citation>
    <scope>NUCLEOTIDE SEQUENCE</scope>
    <source>
        <strain evidence="6">ChiHecec3B27-6122</strain>
    </source>
</reference>
<name>A0A9D1G5Y0_9FIRM</name>
<dbReference type="Proteomes" id="UP000886876">
    <property type="component" value="Unassembled WGS sequence"/>
</dbReference>
<protein>
    <submittedName>
        <fullName evidence="6">TetR/AcrR family transcriptional regulator</fullName>
    </submittedName>
</protein>
<evidence type="ECO:0000313" key="6">
    <source>
        <dbReference type="EMBL" id="HIS97938.1"/>
    </source>
</evidence>
<dbReference type="Gene3D" id="1.10.357.10">
    <property type="entry name" value="Tetracycline Repressor, domain 2"/>
    <property type="match status" value="1"/>
</dbReference>
<proteinExistence type="predicted"/>
<reference evidence="6" key="2">
    <citation type="journal article" date="2021" name="PeerJ">
        <title>Extensive microbial diversity within the chicken gut microbiome revealed by metagenomics and culture.</title>
        <authorList>
            <person name="Gilroy R."/>
            <person name="Ravi A."/>
            <person name="Getino M."/>
            <person name="Pursley I."/>
            <person name="Horton D.L."/>
            <person name="Alikhan N.F."/>
            <person name="Baker D."/>
            <person name="Gharbi K."/>
            <person name="Hall N."/>
            <person name="Watson M."/>
            <person name="Adriaenssens E.M."/>
            <person name="Foster-Nyarko E."/>
            <person name="Jarju S."/>
            <person name="Secka A."/>
            <person name="Antonio M."/>
            <person name="Oren A."/>
            <person name="Chaudhuri R.R."/>
            <person name="La Ragione R."/>
            <person name="Hildebrand F."/>
            <person name="Pallen M.J."/>
        </authorList>
    </citation>
    <scope>NUCLEOTIDE SEQUENCE</scope>
    <source>
        <strain evidence="6">ChiHecec3B27-6122</strain>
    </source>
</reference>
<sequence length="213" mass="26067">MPEERGLKDRILDVASRMFLEYGYEGTTFQRVADELGITKGAITYHFKNKFAIMDCVIQELFDELKAYVDQFPEEYRNEYWRHCVMYICAYRKIMSTERRQELFYHKDQQHRWQSRKIDAVLDIYERIERDFHKPYSRDRLRMLVHMDMGARIRLHEIYRGRAERMTLDDYCYYHIYLLGTLCKLDEATMDENIREAFEFTKRHAPPKHRVFG</sequence>
<organism evidence="6 7">
    <name type="scientific">Candidatus Scatomorpha pullistercoris</name>
    <dbReference type="NCBI Taxonomy" id="2840929"/>
    <lineage>
        <taxon>Bacteria</taxon>
        <taxon>Bacillati</taxon>
        <taxon>Bacillota</taxon>
        <taxon>Clostridia</taxon>
        <taxon>Eubacteriales</taxon>
        <taxon>Candidatus Scatomorpha</taxon>
    </lineage>
</organism>
<evidence type="ECO:0000256" key="3">
    <source>
        <dbReference type="ARBA" id="ARBA00023163"/>
    </source>
</evidence>
<dbReference type="InterPro" id="IPR050109">
    <property type="entry name" value="HTH-type_TetR-like_transc_reg"/>
</dbReference>
<comment type="caution">
    <text evidence="6">The sequence shown here is derived from an EMBL/GenBank/DDBJ whole genome shotgun (WGS) entry which is preliminary data.</text>
</comment>
<dbReference type="EMBL" id="DVJS01000204">
    <property type="protein sequence ID" value="HIS97938.1"/>
    <property type="molecule type" value="Genomic_DNA"/>
</dbReference>
<keyword evidence="2 4" id="KW-0238">DNA-binding</keyword>
<dbReference type="InterPro" id="IPR001647">
    <property type="entry name" value="HTH_TetR"/>
</dbReference>
<dbReference type="SUPFAM" id="SSF46689">
    <property type="entry name" value="Homeodomain-like"/>
    <property type="match status" value="1"/>
</dbReference>
<gene>
    <name evidence="6" type="ORF">IAD42_08190</name>
</gene>
<feature type="domain" description="HTH tetR-type" evidence="5">
    <location>
        <begin position="5"/>
        <end position="65"/>
    </location>
</feature>
<dbReference type="AlphaFoldDB" id="A0A9D1G5Y0"/>